<protein>
    <submittedName>
        <fullName evidence="1">Uncharacterized protein</fullName>
    </submittedName>
</protein>
<organism evidence="1 2">
    <name type="scientific">Stenotrophomonas maltophilia</name>
    <name type="common">Pseudomonas maltophilia</name>
    <name type="synonym">Xanthomonas maltophilia</name>
    <dbReference type="NCBI Taxonomy" id="40324"/>
    <lineage>
        <taxon>Bacteria</taxon>
        <taxon>Pseudomonadati</taxon>
        <taxon>Pseudomonadota</taxon>
        <taxon>Gammaproteobacteria</taxon>
        <taxon>Lysobacterales</taxon>
        <taxon>Lysobacteraceae</taxon>
        <taxon>Stenotrophomonas</taxon>
        <taxon>Stenotrophomonas maltophilia group</taxon>
    </lineage>
</organism>
<proteinExistence type="predicted"/>
<dbReference type="EMBL" id="RXLZ01000013">
    <property type="protein sequence ID" value="RTQ90531.1"/>
    <property type="molecule type" value="Genomic_DNA"/>
</dbReference>
<name>A0A431ULF4_STEMA</name>
<reference evidence="1 2" key="1">
    <citation type="submission" date="2018-12" db="EMBL/GenBank/DDBJ databases">
        <authorList>
            <person name="Kartti S."/>
            <person name="Manni A."/>
            <person name="Chemao El Fihri M.W."/>
            <person name="Laamarti M."/>
            <person name="Temsamani L."/>
            <person name="El Jamali J.E."/>
            <person name="Ouadghiri M."/>
            <person name="Ibrahimi A."/>
            <person name="Filati-Maltouf A."/>
        </authorList>
    </citation>
    <scope>NUCLEOTIDE SEQUENCE [LARGE SCALE GENOMIC DNA]</scope>
    <source>
        <strain evidence="1 2">MDMC339</strain>
    </source>
</reference>
<dbReference type="RefSeq" id="WP_126928439.1">
    <property type="nucleotide sequence ID" value="NZ_RXLZ01000013.1"/>
</dbReference>
<gene>
    <name evidence="1" type="ORF">EKL94_06360</name>
</gene>
<sequence>MAISFYFDGDDVVWTQRLERPAVYLDTFAIREIADSDKLSARFAQALKSSGGTWLLASLSMGEFARFKDPRHVQCAERLLAQVVPHIQLFISEPSVRMGMPGETDLARRSLPRADERHMDYFSRRWAREQAFAETFQGMFQLVQERREEMTATLDGIASQLVASLFHHRRVEAYRRKAKASRPNDGRTRRQVIMGDLLRELVLDTNASISNNDALDLMHAVDAVDHCDLVLLDKAWQRRVDALRRRIAQSGVEMPVAACFSKSNDGIGRFLDSIERWTEHDGV</sequence>
<comment type="caution">
    <text evidence="1">The sequence shown here is derived from an EMBL/GenBank/DDBJ whole genome shotgun (WGS) entry which is preliminary data.</text>
</comment>
<dbReference type="AlphaFoldDB" id="A0A431ULF4"/>
<evidence type="ECO:0000313" key="2">
    <source>
        <dbReference type="Proteomes" id="UP000271705"/>
    </source>
</evidence>
<accession>A0A431ULF4</accession>
<evidence type="ECO:0000313" key="1">
    <source>
        <dbReference type="EMBL" id="RTQ90531.1"/>
    </source>
</evidence>
<dbReference type="Proteomes" id="UP000271705">
    <property type="component" value="Unassembled WGS sequence"/>
</dbReference>